<keyword evidence="3" id="KW-0813">Transport</keyword>
<evidence type="ECO:0000256" key="5">
    <source>
        <dbReference type="ARBA" id="ARBA00022519"/>
    </source>
</evidence>
<comment type="subcellular location">
    <subcellularLocation>
        <location evidence="1">Cell membrane</location>
        <topology evidence="1">Peripheral membrane protein</topology>
    </subcellularLocation>
</comment>
<dbReference type="PANTHER" id="PTHR43297">
    <property type="entry name" value="OLIGOPEPTIDE TRANSPORT ATP-BINDING PROTEIN APPD"/>
    <property type="match status" value="1"/>
</dbReference>
<dbReference type="AlphaFoldDB" id="A0A1M6J4K7"/>
<dbReference type="InterPro" id="IPR027417">
    <property type="entry name" value="P-loop_NTPase"/>
</dbReference>
<dbReference type="SMART" id="SM00382">
    <property type="entry name" value="AAA"/>
    <property type="match status" value="1"/>
</dbReference>
<dbReference type="SUPFAM" id="SSF52540">
    <property type="entry name" value="P-loop containing nucleoside triphosphate hydrolases"/>
    <property type="match status" value="1"/>
</dbReference>
<dbReference type="FunFam" id="3.40.50.300:FF:000016">
    <property type="entry name" value="Oligopeptide ABC transporter ATP-binding component"/>
    <property type="match status" value="1"/>
</dbReference>
<evidence type="ECO:0000256" key="8">
    <source>
        <dbReference type="ARBA" id="ARBA00022967"/>
    </source>
</evidence>
<dbReference type="CDD" id="cd03257">
    <property type="entry name" value="ABC_NikE_OppD_transporters"/>
    <property type="match status" value="1"/>
</dbReference>
<keyword evidence="7 11" id="KW-0067">ATP-binding</keyword>
<dbReference type="OrthoDB" id="9802264at2"/>
<dbReference type="Pfam" id="PF00005">
    <property type="entry name" value="ABC_tran"/>
    <property type="match status" value="1"/>
</dbReference>
<evidence type="ECO:0000259" key="10">
    <source>
        <dbReference type="PROSITE" id="PS50893"/>
    </source>
</evidence>
<evidence type="ECO:0000256" key="7">
    <source>
        <dbReference type="ARBA" id="ARBA00022840"/>
    </source>
</evidence>
<dbReference type="PANTHER" id="PTHR43297:SF14">
    <property type="entry name" value="ATPASE AAA-TYPE CORE DOMAIN-CONTAINING PROTEIN"/>
    <property type="match status" value="1"/>
</dbReference>
<protein>
    <submittedName>
        <fullName evidence="11">Oligopeptide transport system ATP-binding protein</fullName>
    </submittedName>
</protein>
<dbReference type="PROSITE" id="PS50893">
    <property type="entry name" value="ABC_TRANSPORTER_2"/>
    <property type="match status" value="1"/>
</dbReference>
<evidence type="ECO:0000313" key="12">
    <source>
        <dbReference type="Proteomes" id="UP000184536"/>
    </source>
</evidence>
<proteinExistence type="inferred from homology"/>
<dbReference type="InterPro" id="IPR050388">
    <property type="entry name" value="ABC_Ni/Peptide_Import"/>
</dbReference>
<keyword evidence="6" id="KW-0547">Nucleotide-binding</keyword>
<dbReference type="RefSeq" id="WP_110941177.1">
    <property type="nucleotide sequence ID" value="NZ_FQZV01000024.1"/>
</dbReference>
<dbReference type="Proteomes" id="UP000184536">
    <property type="component" value="Unassembled WGS sequence"/>
</dbReference>
<dbReference type="Gene3D" id="3.40.50.300">
    <property type="entry name" value="P-loop containing nucleotide triphosphate hydrolases"/>
    <property type="match status" value="1"/>
</dbReference>
<accession>A0A1M6J4K7</accession>
<evidence type="ECO:0000256" key="9">
    <source>
        <dbReference type="ARBA" id="ARBA00023136"/>
    </source>
</evidence>
<evidence type="ECO:0000256" key="4">
    <source>
        <dbReference type="ARBA" id="ARBA00022475"/>
    </source>
</evidence>
<keyword evidence="5" id="KW-0997">Cell inner membrane</keyword>
<evidence type="ECO:0000256" key="6">
    <source>
        <dbReference type="ARBA" id="ARBA00022741"/>
    </source>
</evidence>
<dbReference type="GO" id="GO:0016887">
    <property type="term" value="F:ATP hydrolysis activity"/>
    <property type="evidence" value="ECO:0007669"/>
    <property type="project" value="InterPro"/>
</dbReference>
<dbReference type="STRING" id="1121919.SAMN02745975_02034"/>
<keyword evidence="4" id="KW-1003">Cell membrane</keyword>
<feature type="domain" description="ABC transporter" evidence="10">
    <location>
        <begin position="7"/>
        <end position="255"/>
    </location>
</feature>
<sequence length="325" mass="36913">MDQNKLLKVKDLRISFPYKKEKLQIVRGIDLEVHSGEMIGILGESGSGKTVSSTAVLRLFQEADGVVDSGEILYKGRNLLSLSEREMNKIRGKEIAYIFQDPTASLNPYRRIGKQMMEAGQIHGIKLTKEIIQQRMVDVGLDQPKVIYNMYPFQLSGGQCQRIVIAMALLTEPQLIIADEPTNAIDASLRKKILSLLRDIGIKHGTTMMVITHDFDVVRFLCSRVVILYGGLIMEEGSIQEVLERPVHPYTRELLYCVNSLHNGKSTLYCLEGKPPSPYEFENVCPFYDRCKEREGLCREGIPPMVELGERRARCIHVERHYKEG</sequence>
<comment type="similarity">
    <text evidence="2">Belongs to the ABC transporter superfamily.</text>
</comment>
<dbReference type="EMBL" id="FQZV01000024">
    <property type="protein sequence ID" value="SHJ41561.1"/>
    <property type="molecule type" value="Genomic_DNA"/>
</dbReference>
<organism evidence="11 12">
    <name type="scientific">Geosporobacter subterraneus DSM 17957</name>
    <dbReference type="NCBI Taxonomy" id="1121919"/>
    <lineage>
        <taxon>Bacteria</taxon>
        <taxon>Bacillati</taxon>
        <taxon>Bacillota</taxon>
        <taxon>Clostridia</taxon>
        <taxon>Peptostreptococcales</taxon>
        <taxon>Thermotaleaceae</taxon>
        <taxon>Geosporobacter</taxon>
    </lineage>
</organism>
<dbReference type="GO" id="GO:0015833">
    <property type="term" value="P:peptide transport"/>
    <property type="evidence" value="ECO:0007669"/>
    <property type="project" value="InterPro"/>
</dbReference>
<dbReference type="NCBIfam" id="TIGR01727">
    <property type="entry name" value="oligo_HPY"/>
    <property type="match status" value="1"/>
</dbReference>
<dbReference type="InterPro" id="IPR003593">
    <property type="entry name" value="AAA+_ATPase"/>
</dbReference>
<dbReference type="PROSITE" id="PS00211">
    <property type="entry name" value="ABC_TRANSPORTER_1"/>
    <property type="match status" value="1"/>
</dbReference>
<dbReference type="InterPro" id="IPR003439">
    <property type="entry name" value="ABC_transporter-like_ATP-bd"/>
</dbReference>
<evidence type="ECO:0000256" key="3">
    <source>
        <dbReference type="ARBA" id="ARBA00022448"/>
    </source>
</evidence>
<dbReference type="Pfam" id="PF08352">
    <property type="entry name" value="oligo_HPY"/>
    <property type="match status" value="1"/>
</dbReference>
<reference evidence="12" key="1">
    <citation type="submission" date="2016-11" db="EMBL/GenBank/DDBJ databases">
        <authorList>
            <person name="Varghese N."/>
            <person name="Submissions S."/>
        </authorList>
    </citation>
    <scope>NUCLEOTIDE SEQUENCE [LARGE SCALE GENOMIC DNA]</scope>
    <source>
        <strain evidence="12">DSM 17957</strain>
    </source>
</reference>
<dbReference type="GO" id="GO:0005524">
    <property type="term" value="F:ATP binding"/>
    <property type="evidence" value="ECO:0007669"/>
    <property type="project" value="UniProtKB-KW"/>
</dbReference>
<keyword evidence="12" id="KW-1185">Reference proteome</keyword>
<name>A0A1M6J4K7_9FIRM</name>
<evidence type="ECO:0000256" key="2">
    <source>
        <dbReference type="ARBA" id="ARBA00005417"/>
    </source>
</evidence>
<dbReference type="InterPro" id="IPR013563">
    <property type="entry name" value="Oligopep_ABC_C"/>
</dbReference>
<dbReference type="InterPro" id="IPR017871">
    <property type="entry name" value="ABC_transporter-like_CS"/>
</dbReference>
<dbReference type="GO" id="GO:0005886">
    <property type="term" value="C:plasma membrane"/>
    <property type="evidence" value="ECO:0007669"/>
    <property type="project" value="UniProtKB-SubCell"/>
</dbReference>
<keyword evidence="8" id="KW-1278">Translocase</keyword>
<evidence type="ECO:0000313" key="11">
    <source>
        <dbReference type="EMBL" id="SHJ41561.1"/>
    </source>
</evidence>
<evidence type="ECO:0000256" key="1">
    <source>
        <dbReference type="ARBA" id="ARBA00004202"/>
    </source>
</evidence>
<keyword evidence="9" id="KW-0472">Membrane</keyword>
<gene>
    <name evidence="11" type="ORF">SAMN02745975_02034</name>
</gene>